<evidence type="ECO:0000313" key="5">
    <source>
        <dbReference type="EMBL" id="VFJ91248.1"/>
    </source>
</evidence>
<dbReference type="GO" id="GO:0031177">
    <property type="term" value="F:phosphopantetheine binding"/>
    <property type="evidence" value="ECO:0007669"/>
    <property type="project" value="InterPro"/>
</dbReference>
<accession>A0A450UFH8</accession>
<sequence>MKENTSQSPTRSAFWETVRANTKLQHQARMIEPVPRHDNLPLSFGQERLWFVDQLNPNSTVHNLRSVSRLKGRLNVPILEKSLQAIEQRHEILRTIFPIVDGRPVQTILPRTGLQLPVVALSGLSPESRENEVRGLAIEEAQQPFDLAKGPLLRVKLLRLAEDEHILLMTSHHIINDRWSTSLLMREMAAHYGAFVTGEPLSLPSLPIQYADFAQFQRQWLKEDVLDTQLAYWKGQLSGDLPVLELPTDHPAPAMPTYQGAAQYLELPGNLITSLKSLGYRQGVSLFIVLLAAFKTLLHRYSGQQDIIVCSPVAGRYRVETKKLIGYFSNVVLLRTDLGEDPDFAGLLARVSEVVLGANEHQDLPFQQLVDTLEIPSLILSRTLFSLQNVPSQPLELTPDLAISPLDIEEGIANFDLFLSMKPKGETMICVLRYKTALFAASSIERMLDNFQGLLEQLVAKPDCRLSDLPRFDMKKAPRSPDAAPVETPYVPPRNETEKAIASIWQEVLKKNKIGIDANFFDIGGRSLAMMPICMKLQDMLKRDIPVAELFKHPTIAGMARYIGERTALKETGSSLARDRTRKQKVALAQQQLLSKVRRKSNG</sequence>
<dbReference type="GO" id="GO:0003824">
    <property type="term" value="F:catalytic activity"/>
    <property type="evidence" value="ECO:0007669"/>
    <property type="project" value="InterPro"/>
</dbReference>
<dbReference type="Gene3D" id="3.30.559.10">
    <property type="entry name" value="Chloramphenicol acetyltransferase-like domain"/>
    <property type="match status" value="1"/>
</dbReference>
<dbReference type="CDD" id="cd19531">
    <property type="entry name" value="LCL_NRPS-like"/>
    <property type="match status" value="1"/>
</dbReference>
<dbReference type="InterPro" id="IPR009081">
    <property type="entry name" value="PP-bd_ACP"/>
</dbReference>
<evidence type="ECO:0000256" key="3">
    <source>
        <dbReference type="ARBA" id="ARBA00022553"/>
    </source>
</evidence>
<evidence type="ECO:0000256" key="1">
    <source>
        <dbReference type="ARBA" id="ARBA00001957"/>
    </source>
</evidence>
<evidence type="ECO:0000313" key="6">
    <source>
        <dbReference type="EMBL" id="VFJ92325.1"/>
    </source>
</evidence>
<dbReference type="EMBL" id="CAADFJ010000027">
    <property type="protein sequence ID" value="VFJ98961.1"/>
    <property type="molecule type" value="Genomic_DNA"/>
</dbReference>
<keyword evidence="2" id="KW-0596">Phosphopantetheine</keyword>
<dbReference type="SUPFAM" id="SSF47336">
    <property type="entry name" value="ACP-like"/>
    <property type="match status" value="1"/>
</dbReference>
<comment type="cofactor">
    <cofactor evidence="1">
        <name>pantetheine 4'-phosphate</name>
        <dbReference type="ChEBI" id="CHEBI:47942"/>
    </cofactor>
</comment>
<keyword evidence="3" id="KW-0597">Phosphoprotein</keyword>
<dbReference type="InterPro" id="IPR020806">
    <property type="entry name" value="PKS_PP-bd"/>
</dbReference>
<dbReference type="InterPro" id="IPR036736">
    <property type="entry name" value="ACP-like_sf"/>
</dbReference>
<organism evidence="5">
    <name type="scientific">Candidatus Kentrum eta</name>
    <dbReference type="NCBI Taxonomy" id="2126337"/>
    <lineage>
        <taxon>Bacteria</taxon>
        <taxon>Pseudomonadati</taxon>
        <taxon>Pseudomonadota</taxon>
        <taxon>Gammaproteobacteria</taxon>
        <taxon>Candidatus Kentrum</taxon>
    </lineage>
</organism>
<dbReference type="InterPro" id="IPR023213">
    <property type="entry name" value="CAT-like_dom_sf"/>
</dbReference>
<dbReference type="GO" id="GO:0043041">
    <property type="term" value="P:amino acid activation for nonribosomal peptide biosynthetic process"/>
    <property type="evidence" value="ECO:0007669"/>
    <property type="project" value="TreeGrafter"/>
</dbReference>
<dbReference type="GO" id="GO:0005737">
    <property type="term" value="C:cytoplasm"/>
    <property type="evidence" value="ECO:0007669"/>
    <property type="project" value="TreeGrafter"/>
</dbReference>
<dbReference type="Pfam" id="PF00668">
    <property type="entry name" value="Condensation"/>
    <property type="match status" value="1"/>
</dbReference>
<evidence type="ECO:0000256" key="2">
    <source>
        <dbReference type="ARBA" id="ARBA00022450"/>
    </source>
</evidence>
<dbReference type="Gene3D" id="1.10.1200.10">
    <property type="entry name" value="ACP-like"/>
    <property type="match status" value="1"/>
</dbReference>
<evidence type="ECO:0000313" key="7">
    <source>
        <dbReference type="EMBL" id="VFJ98961.1"/>
    </source>
</evidence>
<dbReference type="FunFam" id="1.10.1200.10:FF:000005">
    <property type="entry name" value="Nonribosomal peptide synthetase 1"/>
    <property type="match status" value="1"/>
</dbReference>
<dbReference type="Pfam" id="PF00550">
    <property type="entry name" value="PP-binding"/>
    <property type="match status" value="1"/>
</dbReference>
<reference evidence="5" key="1">
    <citation type="submission" date="2019-02" db="EMBL/GenBank/DDBJ databases">
        <authorList>
            <person name="Gruber-Vodicka R. H."/>
            <person name="Seah K. B. B."/>
        </authorList>
    </citation>
    <scope>NUCLEOTIDE SEQUENCE</scope>
    <source>
        <strain evidence="7">BECK_SA2B12</strain>
        <strain evidence="5">BECK_SA2B15</strain>
        <strain evidence="6">BECK_SA2B20</strain>
    </source>
</reference>
<dbReference type="PROSITE" id="PS50075">
    <property type="entry name" value="CARRIER"/>
    <property type="match status" value="1"/>
</dbReference>
<name>A0A450UFH8_9GAMM</name>
<dbReference type="SUPFAM" id="SSF52777">
    <property type="entry name" value="CoA-dependent acyltransferases"/>
    <property type="match status" value="2"/>
</dbReference>
<dbReference type="SMART" id="SM00823">
    <property type="entry name" value="PKS_PP"/>
    <property type="match status" value="1"/>
</dbReference>
<dbReference type="PANTHER" id="PTHR45527">
    <property type="entry name" value="NONRIBOSOMAL PEPTIDE SYNTHETASE"/>
    <property type="match status" value="1"/>
</dbReference>
<dbReference type="EMBL" id="CAADFI010000028">
    <property type="protein sequence ID" value="VFJ92325.1"/>
    <property type="molecule type" value="Genomic_DNA"/>
</dbReference>
<dbReference type="InterPro" id="IPR001242">
    <property type="entry name" value="Condensation_dom"/>
</dbReference>
<dbReference type="Gene3D" id="3.30.559.30">
    <property type="entry name" value="Nonribosomal peptide synthetase, condensation domain"/>
    <property type="match status" value="1"/>
</dbReference>
<evidence type="ECO:0000259" key="4">
    <source>
        <dbReference type="PROSITE" id="PS50075"/>
    </source>
</evidence>
<gene>
    <name evidence="5" type="ORF">BECKH772A_GA0070896_1002911</name>
    <name evidence="6" type="ORF">BECKH772B_GA0070898_100282</name>
    <name evidence="7" type="ORF">BECKH772C_GA0070978_1002711</name>
</gene>
<dbReference type="FunFam" id="3.30.559.10:FF:000012">
    <property type="entry name" value="Non-ribosomal peptide synthetase"/>
    <property type="match status" value="1"/>
</dbReference>
<dbReference type="PANTHER" id="PTHR45527:SF1">
    <property type="entry name" value="FATTY ACID SYNTHASE"/>
    <property type="match status" value="1"/>
</dbReference>
<protein>
    <submittedName>
        <fullName evidence="5">Phosphopantetheine attachment site</fullName>
    </submittedName>
</protein>
<proteinExistence type="predicted"/>
<dbReference type="EMBL" id="CAADFG010000029">
    <property type="protein sequence ID" value="VFJ91248.1"/>
    <property type="molecule type" value="Genomic_DNA"/>
</dbReference>
<feature type="domain" description="Carrier" evidence="4">
    <location>
        <begin position="492"/>
        <end position="567"/>
    </location>
</feature>
<dbReference type="GO" id="GO:0044550">
    <property type="term" value="P:secondary metabolite biosynthetic process"/>
    <property type="evidence" value="ECO:0007669"/>
    <property type="project" value="TreeGrafter"/>
</dbReference>
<dbReference type="AlphaFoldDB" id="A0A450UFH8"/>